<dbReference type="Gene3D" id="1.10.10.10">
    <property type="entry name" value="Winged helix-like DNA-binding domain superfamily/Winged helix DNA-binding domain"/>
    <property type="match status" value="1"/>
</dbReference>
<reference evidence="2 3" key="1">
    <citation type="submission" date="2020-08" db="EMBL/GenBank/DDBJ databases">
        <title>Sphingomonas sp. sand1-3 16S ribosomal RNA gene Genome sequencing and assembly.</title>
        <authorList>
            <person name="Kang M."/>
        </authorList>
    </citation>
    <scope>NUCLEOTIDE SEQUENCE [LARGE SCALE GENOMIC DNA]</scope>
    <source>
        <strain evidence="3">sand1-3</strain>
    </source>
</reference>
<dbReference type="SUPFAM" id="SSF46785">
    <property type="entry name" value="Winged helix' DNA-binding domain"/>
    <property type="match status" value="1"/>
</dbReference>
<sequence>MGLSDERRPGERRPVVKPAAIDALFHALGDPTRRGMLAMLARRTASVSELADHLSISKTAVGQHLAVLEGVSLARSAKKGRVRTCEFDVQGLATLQEWIEFHRREWGDRLDRLDTLLEDGEI</sequence>
<protein>
    <submittedName>
        <fullName evidence="2">Winged helix-turn-helix transcriptional regulator</fullName>
    </submittedName>
</protein>
<evidence type="ECO:0000259" key="1">
    <source>
        <dbReference type="PROSITE" id="PS50987"/>
    </source>
</evidence>
<dbReference type="PANTHER" id="PTHR38600">
    <property type="entry name" value="TRANSCRIPTIONAL REGULATORY PROTEIN"/>
    <property type="match status" value="1"/>
</dbReference>
<keyword evidence="3" id="KW-1185">Reference proteome</keyword>
<accession>A0A7G9L0B8</accession>
<dbReference type="PROSITE" id="PS50987">
    <property type="entry name" value="HTH_ARSR_2"/>
    <property type="match status" value="1"/>
</dbReference>
<dbReference type="InterPro" id="IPR011991">
    <property type="entry name" value="ArsR-like_HTH"/>
</dbReference>
<evidence type="ECO:0000313" key="3">
    <source>
        <dbReference type="Proteomes" id="UP000515861"/>
    </source>
</evidence>
<dbReference type="EMBL" id="CP060697">
    <property type="protein sequence ID" value="QNM82067.1"/>
    <property type="molecule type" value="Genomic_DNA"/>
</dbReference>
<name>A0A7G9L0B8_9SPHN</name>
<dbReference type="InterPro" id="IPR001845">
    <property type="entry name" value="HTH_ArsR_DNA-bd_dom"/>
</dbReference>
<dbReference type="Proteomes" id="UP000515861">
    <property type="component" value="Chromosome"/>
</dbReference>
<evidence type="ECO:0000313" key="2">
    <source>
        <dbReference type="EMBL" id="QNM82067.1"/>
    </source>
</evidence>
<dbReference type="NCBIfam" id="NF033788">
    <property type="entry name" value="HTH_metalloreg"/>
    <property type="match status" value="1"/>
</dbReference>
<gene>
    <name evidence="2" type="ORF">H8M03_08470</name>
</gene>
<dbReference type="InterPro" id="IPR036390">
    <property type="entry name" value="WH_DNA-bd_sf"/>
</dbReference>
<organism evidence="2 3">
    <name type="scientific">Sphingomonas sabuli</name>
    <dbReference type="NCBI Taxonomy" id="2764186"/>
    <lineage>
        <taxon>Bacteria</taxon>
        <taxon>Pseudomonadati</taxon>
        <taxon>Pseudomonadota</taxon>
        <taxon>Alphaproteobacteria</taxon>
        <taxon>Sphingomonadales</taxon>
        <taxon>Sphingomonadaceae</taxon>
        <taxon>Sphingomonas</taxon>
    </lineage>
</organism>
<dbReference type="AlphaFoldDB" id="A0A7G9L0B8"/>
<dbReference type="GO" id="GO:0003700">
    <property type="term" value="F:DNA-binding transcription factor activity"/>
    <property type="evidence" value="ECO:0007669"/>
    <property type="project" value="InterPro"/>
</dbReference>
<dbReference type="KEGG" id="ssau:H8M03_08470"/>
<feature type="domain" description="HTH arsR-type" evidence="1">
    <location>
        <begin position="13"/>
        <end position="107"/>
    </location>
</feature>
<dbReference type="InterPro" id="IPR036388">
    <property type="entry name" value="WH-like_DNA-bd_sf"/>
</dbReference>
<dbReference type="CDD" id="cd00090">
    <property type="entry name" value="HTH_ARSR"/>
    <property type="match status" value="1"/>
</dbReference>
<dbReference type="Pfam" id="PF01022">
    <property type="entry name" value="HTH_5"/>
    <property type="match status" value="1"/>
</dbReference>
<dbReference type="SMART" id="SM00418">
    <property type="entry name" value="HTH_ARSR"/>
    <property type="match status" value="1"/>
</dbReference>
<dbReference type="PANTHER" id="PTHR38600:SF2">
    <property type="entry name" value="SLL0088 PROTEIN"/>
    <property type="match status" value="1"/>
</dbReference>
<proteinExistence type="predicted"/>